<evidence type="ECO:0000256" key="5">
    <source>
        <dbReference type="PIRSR" id="PIRSR604294-1"/>
    </source>
</evidence>
<sequence>MAAVATSRADSFNESIIAEQLKLDSRTENTSRAEKKELKSKWPVAVDLYGSNIPFRVEGEVADLVVQGEIPKEIDGTFYRVMVDPFVPPVEGNVPLDGDGNMSAFRFHNGRVDMKTKYVQTQRYMLERRAGKALFGLYRNPWSHHPCVRAAIDSTANTNLVLWAGKLLALKESALPYHVDPQTMETIGYDPFGQLNAKTFSAHPKYDPITDELVVYGYEAKGMASTDIVSYTIDRSGLIKNVFWFSQPFLDGKPGIIHDCAITKSWLLLFIWPFEADVERMKRGGHHWAWDYSRKCTILVAPRNHTSPPAGWAPGEVRHYEWHNSMAIHTAGAWEDPSDPSKIWVESSLVHENAFPFFPAADGRLPAPNAKAQFVRWHIDATAGAGSMMEDPKVVLDCPAEFPRIDERLMGREYDYVFLNVFIPRSSTGADNIFHGLNGLAMVNNKTGETQWYYAGDDCNVQEPIFISRHEAAQEADGWVMALIERVKANRCDVVVLDTRAFAEEVALVQLPVQMKAQVHGNWISAKDLGGYKPLVKEIPEFQMLRAGALEPLT</sequence>
<evidence type="ECO:0008006" key="8">
    <source>
        <dbReference type="Google" id="ProtNLM"/>
    </source>
</evidence>
<dbReference type="GO" id="GO:0010436">
    <property type="term" value="F:carotenoid dioxygenase activity"/>
    <property type="evidence" value="ECO:0007669"/>
    <property type="project" value="TreeGrafter"/>
</dbReference>
<evidence type="ECO:0000256" key="2">
    <source>
        <dbReference type="ARBA" id="ARBA00022723"/>
    </source>
</evidence>
<keyword evidence="7" id="KW-1185">Reference proteome</keyword>
<dbReference type="InterPro" id="IPR004294">
    <property type="entry name" value="Carotenoid_Oase"/>
</dbReference>
<evidence type="ECO:0000313" key="6">
    <source>
        <dbReference type="EMBL" id="KAF2210578.1"/>
    </source>
</evidence>
<name>A0A6A6FB94_9PEZI</name>
<dbReference type="GO" id="GO:0016121">
    <property type="term" value="P:carotene catabolic process"/>
    <property type="evidence" value="ECO:0007669"/>
    <property type="project" value="TreeGrafter"/>
</dbReference>
<feature type="binding site" evidence="5">
    <location>
        <position position="329"/>
    </location>
    <ligand>
        <name>Fe cation</name>
        <dbReference type="ChEBI" id="CHEBI:24875"/>
        <note>catalytic</note>
    </ligand>
</feature>
<keyword evidence="2 5" id="KW-0479">Metal-binding</keyword>
<dbReference type="PANTHER" id="PTHR10543:SF89">
    <property type="entry name" value="CAROTENOID 9,10(9',10')-CLEAVAGE DIOXYGENASE 1"/>
    <property type="match status" value="1"/>
</dbReference>
<evidence type="ECO:0000256" key="4">
    <source>
        <dbReference type="ARBA" id="ARBA00023004"/>
    </source>
</evidence>
<dbReference type="Proteomes" id="UP000799539">
    <property type="component" value="Unassembled WGS sequence"/>
</dbReference>
<dbReference type="GO" id="GO:0046872">
    <property type="term" value="F:metal ion binding"/>
    <property type="evidence" value="ECO:0007669"/>
    <property type="project" value="UniProtKB-KW"/>
</dbReference>
<evidence type="ECO:0000256" key="3">
    <source>
        <dbReference type="ARBA" id="ARBA00023002"/>
    </source>
</evidence>
<proteinExistence type="inferred from homology"/>
<gene>
    <name evidence="6" type="ORF">CERZMDRAFT_106722</name>
</gene>
<keyword evidence="3" id="KW-0560">Oxidoreductase</keyword>
<comment type="similarity">
    <text evidence="1">Belongs to the carotenoid oxygenase family.</text>
</comment>
<dbReference type="Pfam" id="PF03055">
    <property type="entry name" value="RPE65"/>
    <property type="match status" value="1"/>
</dbReference>
<feature type="binding site" evidence="5">
    <location>
        <position position="520"/>
    </location>
    <ligand>
        <name>Fe cation</name>
        <dbReference type="ChEBI" id="CHEBI:24875"/>
        <note>catalytic</note>
    </ligand>
</feature>
<keyword evidence="4 5" id="KW-0408">Iron</keyword>
<reference evidence="6" key="1">
    <citation type="journal article" date="2020" name="Stud. Mycol.">
        <title>101 Dothideomycetes genomes: a test case for predicting lifestyles and emergence of pathogens.</title>
        <authorList>
            <person name="Haridas S."/>
            <person name="Albert R."/>
            <person name="Binder M."/>
            <person name="Bloem J."/>
            <person name="Labutti K."/>
            <person name="Salamov A."/>
            <person name="Andreopoulos B."/>
            <person name="Baker S."/>
            <person name="Barry K."/>
            <person name="Bills G."/>
            <person name="Bluhm B."/>
            <person name="Cannon C."/>
            <person name="Castanera R."/>
            <person name="Culley D."/>
            <person name="Daum C."/>
            <person name="Ezra D."/>
            <person name="Gonzalez J."/>
            <person name="Henrissat B."/>
            <person name="Kuo A."/>
            <person name="Liang C."/>
            <person name="Lipzen A."/>
            <person name="Lutzoni F."/>
            <person name="Magnuson J."/>
            <person name="Mondo S."/>
            <person name="Nolan M."/>
            <person name="Ohm R."/>
            <person name="Pangilinan J."/>
            <person name="Park H.-J."/>
            <person name="Ramirez L."/>
            <person name="Alfaro M."/>
            <person name="Sun H."/>
            <person name="Tritt A."/>
            <person name="Yoshinaga Y."/>
            <person name="Zwiers L.-H."/>
            <person name="Turgeon B."/>
            <person name="Goodwin S."/>
            <person name="Spatafora J."/>
            <person name="Crous P."/>
            <person name="Grigoriev I."/>
        </authorList>
    </citation>
    <scope>NUCLEOTIDE SEQUENCE</scope>
    <source>
        <strain evidence="6">SCOH1-5</strain>
    </source>
</reference>
<dbReference type="EMBL" id="ML992680">
    <property type="protein sequence ID" value="KAF2210578.1"/>
    <property type="molecule type" value="Genomic_DNA"/>
</dbReference>
<accession>A0A6A6FB94</accession>
<dbReference type="AlphaFoldDB" id="A0A6A6FB94"/>
<feature type="binding site" evidence="5">
    <location>
        <position position="203"/>
    </location>
    <ligand>
        <name>Fe cation</name>
        <dbReference type="ChEBI" id="CHEBI:24875"/>
        <note>catalytic</note>
    </ligand>
</feature>
<comment type="cofactor">
    <cofactor evidence="5">
        <name>Fe(2+)</name>
        <dbReference type="ChEBI" id="CHEBI:29033"/>
    </cofactor>
    <text evidence="5">Binds 1 Fe(2+) ion per subunit.</text>
</comment>
<dbReference type="OrthoDB" id="407010at2759"/>
<evidence type="ECO:0000256" key="1">
    <source>
        <dbReference type="ARBA" id="ARBA00006787"/>
    </source>
</evidence>
<dbReference type="PANTHER" id="PTHR10543">
    <property type="entry name" value="BETA-CAROTENE DIOXYGENASE"/>
    <property type="match status" value="1"/>
</dbReference>
<organism evidence="6 7">
    <name type="scientific">Cercospora zeae-maydis SCOH1-5</name>
    <dbReference type="NCBI Taxonomy" id="717836"/>
    <lineage>
        <taxon>Eukaryota</taxon>
        <taxon>Fungi</taxon>
        <taxon>Dikarya</taxon>
        <taxon>Ascomycota</taxon>
        <taxon>Pezizomycotina</taxon>
        <taxon>Dothideomycetes</taxon>
        <taxon>Dothideomycetidae</taxon>
        <taxon>Mycosphaerellales</taxon>
        <taxon>Mycosphaerellaceae</taxon>
        <taxon>Cercospora</taxon>
    </lineage>
</organism>
<protein>
    <recommendedName>
        <fullName evidence="8">Lignostilbene-alpha,beta-dioxygenase isozyme III</fullName>
    </recommendedName>
</protein>
<feature type="binding site" evidence="5">
    <location>
        <position position="258"/>
    </location>
    <ligand>
        <name>Fe cation</name>
        <dbReference type="ChEBI" id="CHEBI:24875"/>
        <note>catalytic</note>
    </ligand>
</feature>
<evidence type="ECO:0000313" key="7">
    <source>
        <dbReference type="Proteomes" id="UP000799539"/>
    </source>
</evidence>